<name>A0A0A9GL87_ARUDO</name>
<reference evidence="1" key="2">
    <citation type="journal article" date="2015" name="Data Brief">
        <title>Shoot transcriptome of the giant reed, Arundo donax.</title>
        <authorList>
            <person name="Barrero R.A."/>
            <person name="Guerrero F.D."/>
            <person name="Moolhuijzen P."/>
            <person name="Goolsby J.A."/>
            <person name="Tidwell J."/>
            <person name="Bellgard S.E."/>
            <person name="Bellgard M.I."/>
        </authorList>
    </citation>
    <scope>NUCLEOTIDE SEQUENCE</scope>
    <source>
        <tissue evidence="1">Shoot tissue taken approximately 20 cm above the soil surface</tissue>
    </source>
</reference>
<protein>
    <submittedName>
        <fullName evidence="1">Uncharacterized protein</fullName>
    </submittedName>
</protein>
<dbReference type="AlphaFoldDB" id="A0A0A9GL87"/>
<sequence>MCYIFQRVYSGHLSIYYIFNWFVWQDDG</sequence>
<evidence type="ECO:0000313" key="1">
    <source>
        <dbReference type="EMBL" id="JAE24144.1"/>
    </source>
</evidence>
<accession>A0A0A9GL87</accession>
<dbReference type="EMBL" id="GBRH01173752">
    <property type="protein sequence ID" value="JAE24144.1"/>
    <property type="molecule type" value="Transcribed_RNA"/>
</dbReference>
<reference evidence="1" key="1">
    <citation type="submission" date="2014-09" db="EMBL/GenBank/DDBJ databases">
        <authorList>
            <person name="Magalhaes I.L.F."/>
            <person name="Oliveira U."/>
            <person name="Santos F.R."/>
            <person name="Vidigal T.H.D.A."/>
            <person name="Brescovit A.D."/>
            <person name="Santos A.J."/>
        </authorList>
    </citation>
    <scope>NUCLEOTIDE SEQUENCE</scope>
    <source>
        <tissue evidence="1">Shoot tissue taken approximately 20 cm above the soil surface</tissue>
    </source>
</reference>
<organism evidence="1">
    <name type="scientific">Arundo donax</name>
    <name type="common">Giant reed</name>
    <name type="synonym">Donax arundinaceus</name>
    <dbReference type="NCBI Taxonomy" id="35708"/>
    <lineage>
        <taxon>Eukaryota</taxon>
        <taxon>Viridiplantae</taxon>
        <taxon>Streptophyta</taxon>
        <taxon>Embryophyta</taxon>
        <taxon>Tracheophyta</taxon>
        <taxon>Spermatophyta</taxon>
        <taxon>Magnoliopsida</taxon>
        <taxon>Liliopsida</taxon>
        <taxon>Poales</taxon>
        <taxon>Poaceae</taxon>
        <taxon>PACMAD clade</taxon>
        <taxon>Arundinoideae</taxon>
        <taxon>Arundineae</taxon>
        <taxon>Arundo</taxon>
    </lineage>
</organism>
<proteinExistence type="predicted"/>